<dbReference type="Proteomes" id="UP001195483">
    <property type="component" value="Unassembled WGS sequence"/>
</dbReference>
<accession>A0AAE0WEJ5</accession>
<keyword evidence="8" id="KW-0378">Hydrolase</keyword>
<gene>
    <name evidence="16" type="ORF">CHS0354_031966</name>
</gene>
<comment type="subunit">
    <text evidence="3">Homodimer; disulfide-linked.</text>
</comment>
<evidence type="ECO:0000256" key="6">
    <source>
        <dbReference type="ARBA" id="ARBA00022670"/>
    </source>
</evidence>
<dbReference type="GO" id="GO:0005737">
    <property type="term" value="C:cytoplasm"/>
    <property type="evidence" value="ECO:0007669"/>
    <property type="project" value="TreeGrafter"/>
</dbReference>
<evidence type="ECO:0000256" key="11">
    <source>
        <dbReference type="ARBA" id="ARBA00023049"/>
    </source>
</evidence>
<dbReference type="EC" id="3.4.11.7" evidence="4"/>
<dbReference type="FunFam" id="1.10.390.10:FF:000006">
    <property type="entry name" value="Puromycin-sensitive aminopeptidase"/>
    <property type="match status" value="1"/>
</dbReference>
<keyword evidence="11" id="KW-0482">Metalloprotease</keyword>
<keyword evidence="17" id="KW-1185">Reference proteome</keyword>
<dbReference type="SUPFAM" id="SSF55486">
    <property type="entry name" value="Metalloproteases ('zincins'), catalytic domain"/>
    <property type="match status" value="1"/>
</dbReference>
<proteinExistence type="inferred from homology"/>
<dbReference type="Gene3D" id="1.10.390.10">
    <property type="entry name" value="Neutral Protease Domain 2"/>
    <property type="match status" value="1"/>
</dbReference>
<dbReference type="CDD" id="cd09601">
    <property type="entry name" value="M1_APN-Q_like"/>
    <property type="match status" value="1"/>
</dbReference>
<dbReference type="GO" id="GO:0042277">
    <property type="term" value="F:peptide binding"/>
    <property type="evidence" value="ECO:0007669"/>
    <property type="project" value="TreeGrafter"/>
</dbReference>
<reference evidence="16" key="2">
    <citation type="journal article" date="2021" name="Genome Biol. Evol.">
        <title>Developing a high-quality reference genome for a parasitic bivalve with doubly uniparental inheritance (Bivalvia: Unionida).</title>
        <authorList>
            <person name="Smith C.H."/>
        </authorList>
    </citation>
    <scope>NUCLEOTIDE SEQUENCE</scope>
    <source>
        <strain evidence="16">CHS0354</strain>
        <tissue evidence="16">Mantle</tissue>
    </source>
</reference>
<comment type="similarity">
    <text evidence="2">Belongs to the peptidase M1 family.</text>
</comment>
<feature type="domain" description="Peptidase M1 membrane alanine aminopeptidase" evidence="15">
    <location>
        <begin position="1"/>
        <end position="180"/>
    </location>
</feature>
<comment type="cofactor">
    <cofactor evidence="13">
        <name>Zn(2+)</name>
        <dbReference type="ChEBI" id="CHEBI:29105"/>
    </cofactor>
    <text evidence="13">Binds 1 zinc ion per subunit.</text>
</comment>
<dbReference type="InterPro" id="IPR001930">
    <property type="entry name" value="Peptidase_M1"/>
</dbReference>
<feature type="binding site" evidence="13">
    <location>
        <position position="39"/>
    </location>
    <ligand>
        <name>Zn(2+)</name>
        <dbReference type="ChEBI" id="CHEBI:29105"/>
        <note>catalytic</note>
    </ligand>
</feature>
<evidence type="ECO:0000256" key="1">
    <source>
        <dbReference type="ARBA" id="ARBA00001703"/>
    </source>
</evidence>
<dbReference type="EMBL" id="JAEAOA010001901">
    <property type="protein sequence ID" value="KAK3612373.1"/>
    <property type="molecule type" value="Genomic_DNA"/>
</dbReference>
<evidence type="ECO:0000256" key="7">
    <source>
        <dbReference type="ARBA" id="ARBA00022723"/>
    </source>
</evidence>
<evidence type="ECO:0000256" key="8">
    <source>
        <dbReference type="ARBA" id="ARBA00022801"/>
    </source>
</evidence>
<dbReference type="InterPro" id="IPR034016">
    <property type="entry name" value="M1_APN-typ"/>
</dbReference>
<reference evidence="16" key="1">
    <citation type="journal article" date="2021" name="Genome Biol. Evol.">
        <title>A High-Quality Reference Genome for a Parasitic Bivalve with Doubly Uniparental Inheritance (Bivalvia: Unionida).</title>
        <authorList>
            <person name="Smith C.H."/>
        </authorList>
    </citation>
    <scope>NUCLEOTIDE SEQUENCE</scope>
    <source>
        <strain evidence="16">CHS0354</strain>
    </source>
</reference>
<evidence type="ECO:0000256" key="14">
    <source>
        <dbReference type="PIRSR" id="PIRSR634016-4"/>
    </source>
</evidence>
<dbReference type="GO" id="GO:0016020">
    <property type="term" value="C:membrane"/>
    <property type="evidence" value="ECO:0007669"/>
    <property type="project" value="TreeGrafter"/>
</dbReference>
<dbReference type="Pfam" id="PF01433">
    <property type="entry name" value="Peptidase_M1"/>
    <property type="match status" value="1"/>
</dbReference>
<keyword evidence="7 13" id="KW-0479">Metal-binding</keyword>
<evidence type="ECO:0000256" key="13">
    <source>
        <dbReference type="PIRSR" id="PIRSR634016-3"/>
    </source>
</evidence>
<keyword evidence="10" id="KW-0106">Calcium</keyword>
<dbReference type="GO" id="GO:0008270">
    <property type="term" value="F:zinc ion binding"/>
    <property type="evidence" value="ECO:0007669"/>
    <property type="project" value="InterPro"/>
</dbReference>
<protein>
    <recommendedName>
        <fullName evidence="4">glutamyl aminopeptidase</fullName>
        <ecNumber evidence="4">3.4.11.7</ecNumber>
    </recommendedName>
</protein>
<evidence type="ECO:0000256" key="9">
    <source>
        <dbReference type="ARBA" id="ARBA00022833"/>
    </source>
</evidence>
<dbReference type="PRINTS" id="PR00756">
    <property type="entry name" value="ALADIPTASE"/>
</dbReference>
<dbReference type="InterPro" id="IPR027268">
    <property type="entry name" value="Peptidase_M4/M1_CTD_sf"/>
</dbReference>
<comment type="catalytic activity">
    <reaction evidence="1">
        <text>Release of N-terminal glutamate (and to a lesser extent aspartate) from a peptide.</text>
        <dbReference type="EC" id="3.4.11.7"/>
    </reaction>
</comment>
<evidence type="ECO:0000256" key="4">
    <source>
        <dbReference type="ARBA" id="ARBA00012567"/>
    </source>
</evidence>
<feature type="active site" description="Proton acceptor" evidence="12">
    <location>
        <position position="36"/>
    </location>
</feature>
<dbReference type="PANTHER" id="PTHR11533">
    <property type="entry name" value="PROTEASE M1 ZINC METALLOPROTEASE"/>
    <property type="match status" value="1"/>
</dbReference>
<evidence type="ECO:0000256" key="2">
    <source>
        <dbReference type="ARBA" id="ARBA00010136"/>
    </source>
</evidence>
<feature type="binding site" evidence="13">
    <location>
        <position position="35"/>
    </location>
    <ligand>
        <name>Zn(2+)</name>
        <dbReference type="ChEBI" id="CHEBI:29105"/>
        <note>catalytic</note>
    </ligand>
</feature>
<organism evidence="16 17">
    <name type="scientific">Potamilus streckersoni</name>
    <dbReference type="NCBI Taxonomy" id="2493646"/>
    <lineage>
        <taxon>Eukaryota</taxon>
        <taxon>Metazoa</taxon>
        <taxon>Spiralia</taxon>
        <taxon>Lophotrochozoa</taxon>
        <taxon>Mollusca</taxon>
        <taxon>Bivalvia</taxon>
        <taxon>Autobranchia</taxon>
        <taxon>Heteroconchia</taxon>
        <taxon>Palaeoheterodonta</taxon>
        <taxon>Unionida</taxon>
        <taxon>Unionoidea</taxon>
        <taxon>Unionidae</taxon>
        <taxon>Ambleminae</taxon>
        <taxon>Lampsilini</taxon>
        <taxon>Potamilus</taxon>
    </lineage>
</organism>
<comment type="caution">
    <text evidence="16">The sequence shown here is derived from an EMBL/GenBank/DDBJ whole genome shotgun (WGS) entry which is preliminary data.</text>
</comment>
<name>A0AAE0WEJ5_9BIVA</name>
<evidence type="ECO:0000313" key="17">
    <source>
        <dbReference type="Proteomes" id="UP001195483"/>
    </source>
</evidence>
<feature type="site" description="Transition state stabilizer" evidence="14">
    <location>
        <position position="121"/>
    </location>
</feature>
<keyword evidence="5" id="KW-0031">Aminopeptidase</keyword>
<evidence type="ECO:0000256" key="5">
    <source>
        <dbReference type="ARBA" id="ARBA00022438"/>
    </source>
</evidence>
<dbReference type="AlphaFoldDB" id="A0AAE0WEJ5"/>
<evidence type="ECO:0000256" key="10">
    <source>
        <dbReference type="ARBA" id="ARBA00022837"/>
    </source>
</evidence>
<keyword evidence="9 13" id="KW-0862">Zinc</keyword>
<dbReference type="PANTHER" id="PTHR11533:SF276">
    <property type="entry name" value="GLUTAMYL AMINOPEPTIDASE"/>
    <property type="match status" value="1"/>
</dbReference>
<dbReference type="GO" id="GO:0005615">
    <property type="term" value="C:extracellular space"/>
    <property type="evidence" value="ECO:0007669"/>
    <property type="project" value="TreeGrafter"/>
</dbReference>
<dbReference type="GO" id="GO:0070006">
    <property type="term" value="F:metalloaminopeptidase activity"/>
    <property type="evidence" value="ECO:0007669"/>
    <property type="project" value="TreeGrafter"/>
</dbReference>
<dbReference type="GO" id="GO:0004230">
    <property type="term" value="F:glutamyl aminopeptidase activity"/>
    <property type="evidence" value="ECO:0007669"/>
    <property type="project" value="UniProtKB-EC"/>
</dbReference>
<dbReference type="GO" id="GO:0006508">
    <property type="term" value="P:proteolysis"/>
    <property type="evidence" value="ECO:0007669"/>
    <property type="project" value="UniProtKB-KW"/>
</dbReference>
<evidence type="ECO:0000256" key="3">
    <source>
        <dbReference type="ARBA" id="ARBA00011748"/>
    </source>
</evidence>
<evidence type="ECO:0000256" key="12">
    <source>
        <dbReference type="PIRSR" id="PIRSR634016-1"/>
    </source>
</evidence>
<evidence type="ECO:0000313" key="16">
    <source>
        <dbReference type="EMBL" id="KAK3612373.1"/>
    </source>
</evidence>
<sequence>MEHWGLITFREVNLLFDEKEASGANKQRVNLVVSHEVSHQWFGNLVTMDWWDDLWLNEGFATFMEYIGANEKENDWGMTDQFVTDEVQTVMVLDAGESSHPIINNVENPDQINEVFDAISYSKGASVIKMLETTLGRDSFFNGVSQYLRNFSYMNAKTDDLWAKLGTVGNTSVKAMMDTWTRQMGFPYINVTIISLNEVQLDQKRFGVNSSMSIHQSNAPFGSVLEELKVELRISYLRNSFTQFDKPTSSVNATMKEKETLYFRAQHENKDQFESGNGIVLLSSSPVSHDYFMEA</sequence>
<feature type="binding site" evidence="13">
    <location>
        <position position="58"/>
    </location>
    <ligand>
        <name>Zn(2+)</name>
        <dbReference type="ChEBI" id="CHEBI:29105"/>
        <note>catalytic</note>
    </ligand>
</feature>
<dbReference type="GO" id="GO:0043171">
    <property type="term" value="P:peptide catabolic process"/>
    <property type="evidence" value="ECO:0007669"/>
    <property type="project" value="TreeGrafter"/>
</dbReference>
<dbReference type="InterPro" id="IPR014782">
    <property type="entry name" value="Peptidase_M1_dom"/>
</dbReference>
<reference evidence="16" key="3">
    <citation type="submission" date="2023-05" db="EMBL/GenBank/DDBJ databases">
        <authorList>
            <person name="Smith C.H."/>
        </authorList>
    </citation>
    <scope>NUCLEOTIDE SEQUENCE</scope>
    <source>
        <strain evidence="16">CHS0354</strain>
        <tissue evidence="16">Mantle</tissue>
    </source>
</reference>
<dbReference type="InterPro" id="IPR050344">
    <property type="entry name" value="Peptidase_M1_aminopeptidases"/>
</dbReference>
<evidence type="ECO:0000259" key="15">
    <source>
        <dbReference type="Pfam" id="PF01433"/>
    </source>
</evidence>
<keyword evidence="6" id="KW-0645">Protease</keyword>